<keyword evidence="2" id="KW-1185">Reference proteome</keyword>
<sequence>MKRELRKNIEIVEDRKKQRIVKTKKVYPPDIDACKYFLMIKFGRDYSPRKFELEILEKKTAEAVELWPEDK</sequence>
<dbReference type="EMBL" id="CP101808">
    <property type="protein sequence ID" value="UUD37252.1"/>
    <property type="molecule type" value="Genomic_DNA"/>
</dbReference>
<proteinExistence type="predicted"/>
<organism evidence="1 2">
    <name type="scientific">Mycoplasmopsis equigenitalium</name>
    <dbReference type="NCBI Taxonomy" id="114883"/>
    <lineage>
        <taxon>Bacteria</taxon>
        <taxon>Bacillati</taxon>
        <taxon>Mycoplasmatota</taxon>
        <taxon>Mycoplasmoidales</taxon>
        <taxon>Metamycoplasmataceae</taxon>
        <taxon>Mycoplasmopsis</taxon>
    </lineage>
</organism>
<accession>A0ABY5J556</accession>
<protein>
    <submittedName>
        <fullName evidence="1">Uncharacterized protein</fullName>
    </submittedName>
</protein>
<dbReference type="RefSeq" id="WP_129721849.1">
    <property type="nucleotide sequence ID" value="NZ_CP101808.1"/>
</dbReference>
<evidence type="ECO:0000313" key="1">
    <source>
        <dbReference type="EMBL" id="UUD37252.1"/>
    </source>
</evidence>
<evidence type="ECO:0000313" key="2">
    <source>
        <dbReference type="Proteomes" id="UP001059576"/>
    </source>
</evidence>
<reference evidence="1" key="1">
    <citation type="submission" date="2022-07" db="EMBL/GenBank/DDBJ databases">
        <title>Complete genome of Mycoplasma equigenitalium type strain T37.</title>
        <authorList>
            <person name="Spergser J."/>
        </authorList>
    </citation>
    <scope>NUCLEOTIDE SEQUENCE</scope>
    <source>
        <strain evidence="1">T37</strain>
    </source>
</reference>
<name>A0ABY5J556_9BACT</name>
<gene>
    <name evidence="1" type="ORF">NPA09_01620</name>
</gene>
<dbReference type="Proteomes" id="UP001059576">
    <property type="component" value="Chromosome"/>
</dbReference>